<sequence length="131" mass="13957">MEPERLPDDDRLTGEIKPIIHSPPHTSVLSLPPITGVCSRFLLEEAQCGSIDREAALDPGGCTPRSRGMFNIYCDVSGALHSCLSGLYGCQFLAPGSEEERQRFTHLLPSAGAPALTRHSTPSPLSDGSVG</sequence>
<feature type="region of interest" description="Disordered" evidence="1">
    <location>
        <begin position="110"/>
        <end position="131"/>
    </location>
</feature>
<keyword evidence="3" id="KW-1185">Reference proteome</keyword>
<name>A0A4Z2J904_9TELE</name>
<proteinExistence type="predicted"/>
<dbReference type="EMBL" id="SRLO01000018">
    <property type="protein sequence ID" value="TNN85942.1"/>
    <property type="molecule type" value="Genomic_DNA"/>
</dbReference>
<dbReference type="Proteomes" id="UP000314294">
    <property type="component" value="Unassembled WGS sequence"/>
</dbReference>
<protein>
    <submittedName>
        <fullName evidence="2">Uncharacterized protein</fullName>
    </submittedName>
</protein>
<reference evidence="2 3" key="1">
    <citation type="submission" date="2019-03" db="EMBL/GenBank/DDBJ databases">
        <title>First draft genome of Liparis tanakae, snailfish: a comprehensive survey of snailfish specific genes.</title>
        <authorList>
            <person name="Kim W."/>
            <person name="Song I."/>
            <person name="Jeong J.-H."/>
            <person name="Kim D."/>
            <person name="Kim S."/>
            <person name="Ryu S."/>
            <person name="Song J.Y."/>
            <person name="Lee S.K."/>
        </authorList>
    </citation>
    <scope>NUCLEOTIDE SEQUENCE [LARGE SCALE GENOMIC DNA]</scope>
    <source>
        <tissue evidence="2">Muscle</tissue>
    </source>
</reference>
<feature type="compositionally biased region" description="Polar residues" evidence="1">
    <location>
        <begin position="118"/>
        <end position="131"/>
    </location>
</feature>
<organism evidence="2 3">
    <name type="scientific">Liparis tanakae</name>
    <name type="common">Tanaka's snailfish</name>
    <dbReference type="NCBI Taxonomy" id="230148"/>
    <lineage>
        <taxon>Eukaryota</taxon>
        <taxon>Metazoa</taxon>
        <taxon>Chordata</taxon>
        <taxon>Craniata</taxon>
        <taxon>Vertebrata</taxon>
        <taxon>Euteleostomi</taxon>
        <taxon>Actinopterygii</taxon>
        <taxon>Neopterygii</taxon>
        <taxon>Teleostei</taxon>
        <taxon>Neoteleostei</taxon>
        <taxon>Acanthomorphata</taxon>
        <taxon>Eupercaria</taxon>
        <taxon>Perciformes</taxon>
        <taxon>Cottioidei</taxon>
        <taxon>Cottales</taxon>
        <taxon>Liparidae</taxon>
        <taxon>Liparis</taxon>
    </lineage>
</organism>
<dbReference type="AlphaFoldDB" id="A0A4Z2J904"/>
<evidence type="ECO:0000313" key="3">
    <source>
        <dbReference type="Proteomes" id="UP000314294"/>
    </source>
</evidence>
<evidence type="ECO:0000256" key="1">
    <source>
        <dbReference type="SAM" id="MobiDB-lite"/>
    </source>
</evidence>
<evidence type="ECO:0000313" key="2">
    <source>
        <dbReference type="EMBL" id="TNN85942.1"/>
    </source>
</evidence>
<accession>A0A4Z2J904</accession>
<gene>
    <name evidence="2" type="ORF">EYF80_003786</name>
</gene>
<comment type="caution">
    <text evidence="2">The sequence shown here is derived from an EMBL/GenBank/DDBJ whole genome shotgun (WGS) entry which is preliminary data.</text>
</comment>